<sequence length="747" mass="87776">MLKEGVKMRGPCDILPKSFDDEDKKYFGLSSDNYYAQFNFEDKEEIPLQGFKIHISATIHNYEEVINHCFEFCKNQKINFKYIAKRKEIEKNLNGFVCSWAIGKVITIYPTTHRFKNILLSLHNNDFFKRQQGVTIFSDRRYKDSELIFYRFGRLIGPGKEIVNPVTKKIEYYDYDSPTYKIPSWIEEPFPNNIDDLRQATKFYKEYIPIAAVNHKGSGATFIAKQAKEEREIILKNAHPNFFCENISIINLLKREKENLISLSDLDFIPKYVDDFFENKDYFLCEEKMEGIVASELRSLERFDFLNSKKRQDTLRFYRLLILDLLRKVDLLHKRKFFIGDISDNNLIINLKSGRVSFIDLAQSKYINKREPDDKVFFRTMGYYDKRIDDLSLLDQDKAQLVYLLISLFSRANMFLKLDNSGKTTIKFFKKYSNFYKIPQAFVTLIFKLYRNPTQSLKPLINELENADLSIEYHFEEKYDIQKIERNLKQTIFINQLKLKRAKESYSKKGNDSKDLFISTLEYGSYEITEKLKKKIYDEWRINKIKMEGAVKQYSDLKSDDVIATLFCMIVYIKPELVDIQEYLKSVFNKFLVVSGKGYYLKLTEGSSQVSPYLSNGSAGLLLCLLEIRQGYNTELYDNLILKLVKTLKSSEIPQRGSVVNGLAGIVIAISKYKMIFRDTAVDSRIRELVDIIPYYLYKKDKLLYLIDDTFGDVSVKFKDGNKGIVKIISDLKKNNFFNQEENQCRF</sequence>
<accession>A0A0R1S1G5</accession>
<keyword evidence="3" id="KW-1185">Reference proteome</keyword>
<dbReference type="GO" id="GO:0016301">
    <property type="term" value="F:kinase activity"/>
    <property type="evidence" value="ECO:0007669"/>
    <property type="project" value="UniProtKB-KW"/>
</dbReference>
<keyword evidence="2" id="KW-0808">Transferase</keyword>
<dbReference type="RefSeq" id="WP_236692246.1">
    <property type="nucleotide sequence ID" value="NZ_AUEI01000008.1"/>
</dbReference>
<evidence type="ECO:0000259" key="1">
    <source>
        <dbReference type="Pfam" id="PF25816"/>
    </source>
</evidence>
<dbReference type="PATRIC" id="fig|1122152.4.peg.1191"/>
<gene>
    <name evidence="2" type="ORF">FC23_GL001159</name>
</gene>
<organism evidence="2 3">
    <name type="scientific">Lactobacillus psittaci DSM 15354</name>
    <dbReference type="NCBI Taxonomy" id="1122152"/>
    <lineage>
        <taxon>Bacteria</taxon>
        <taxon>Bacillati</taxon>
        <taxon>Bacillota</taxon>
        <taxon>Bacilli</taxon>
        <taxon>Lactobacillales</taxon>
        <taxon>Lactobacillaceae</taxon>
        <taxon>Lactobacillus</taxon>
    </lineage>
</organism>
<feature type="domain" description="RamC N-terminal" evidence="1">
    <location>
        <begin position="42"/>
        <end position="192"/>
    </location>
</feature>
<dbReference type="InterPro" id="IPR011009">
    <property type="entry name" value="Kinase-like_dom_sf"/>
</dbReference>
<dbReference type="STRING" id="1122152.GCA_000425905_01089"/>
<dbReference type="SUPFAM" id="SSF158745">
    <property type="entry name" value="LanC-like"/>
    <property type="match status" value="1"/>
</dbReference>
<dbReference type="eggNOG" id="COG0515">
    <property type="taxonomic scope" value="Bacteria"/>
</dbReference>
<reference evidence="2 3" key="1">
    <citation type="journal article" date="2015" name="Genome Announc.">
        <title>Expanding the biotechnology potential of lactobacilli through comparative genomics of 213 strains and associated genera.</title>
        <authorList>
            <person name="Sun Z."/>
            <person name="Harris H.M."/>
            <person name="McCann A."/>
            <person name="Guo C."/>
            <person name="Argimon S."/>
            <person name="Zhang W."/>
            <person name="Yang X."/>
            <person name="Jeffery I.B."/>
            <person name="Cooney J.C."/>
            <person name="Kagawa T.F."/>
            <person name="Liu W."/>
            <person name="Song Y."/>
            <person name="Salvetti E."/>
            <person name="Wrobel A."/>
            <person name="Rasinkangas P."/>
            <person name="Parkhill J."/>
            <person name="Rea M.C."/>
            <person name="O'Sullivan O."/>
            <person name="Ritari J."/>
            <person name="Douillard F.P."/>
            <person name="Paul Ross R."/>
            <person name="Yang R."/>
            <person name="Briner A.E."/>
            <person name="Felis G.E."/>
            <person name="de Vos W.M."/>
            <person name="Barrangou R."/>
            <person name="Klaenhammer T.R."/>
            <person name="Caufield P.W."/>
            <person name="Cui Y."/>
            <person name="Zhang H."/>
            <person name="O'Toole P.W."/>
        </authorList>
    </citation>
    <scope>NUCLEOTIDE SEQUENCE [LARGE SCALE GENOMIC DNA]</scope>
    <source>
        <strain evidence="2 3">DSM 15354</strain>
    </source>
</reference>
<evidence type="ECO:0000313" key="2">
    <source>
        <dbReference type="EMBL" id="KRL62975.1"/>
    </source>
</evidence>
<protein>
    <submittedName>
        <fullName evidence="2">Non-specific serine threonine protein kinase</fullName>
    </submittedName>
</protein>
<dbReference type="InterPro" id="IPR057929">
    <property type="entry name" value="RamC_N"/>
</dbReference>
<dbReference type="SUPFAM" id="SSF56112">
    <property type="entry name" value="Protein kinase-like (PK-like)"/>
    <property type="match status" value="1"/>
</dbReference>
<comment type="caution">
    <text evidence="2">The sequence shown here is derived from an EMBL/GenBank/DDBJ whole genome shotgun (WGS) entry which is preliminary data.</text>
</comment>
<name>A0A0R1S1G5_9LACO</name>
<dbReference type="Proteomes" id="UP000051931">
    <property type="component" value="Unassembled WGS sequence"/>
</dbReference>
<dbReference type="AlphaFoldDB" id="A0A0R1S1G5"/>
<dbReference type="EMBL" id="AZFB01000006">
    <property type="protein sequence ID" value="KRL62975.1"/>
    <property type="molecule type" value="Genomic_DNA"/>
</dbReference>
<dbReference type="Pfam" id="PF25816">
    <property type="entry name" value="RamC_N"/>
    <property type="match status" value="1"/>
</dbReference>
<dbReference type="Gene3D" id="1.10.510.10">
    <property type="entry name" value="Transferase(Phosphotransferase) domain 1"/>
    <property type="match status" value="1"/>
</dbReference>
<evidence type="ECO:0000313" key="3">
    <source>
        <dbReference type="Proteomes" id="UP000051931"/>
    </source>
</evidence>
<proteinExistence type="predicted"/>
<keyword evidence="2" id="KW-0418">Kinase</keyword>